<keyword evidence="4" id="KW-0410">Iron transport</keyword>
<dbReference type="Pfam" id="PF00005">
    <property type="entry name" value="ABC_tran"/>
    <property type="match status" value="1"/>
</dbReference>
<evidence type="ECO:0000256" key="10">
    <source>
        <dbReference type="ARBA" id="ARBA00024722"/>
    </source>
</evidence>
<comment type="function">
    <text evidence="10">Involved in beta-(1--&gt;2)glucan export. Transmembrane domains (TMD) form a pore in the inner membrane and the ATP-binding domain (NBD) is responsible for energy generation.</text>
</comment>
<dbReference type="CDD" id="cd03259">
    <property type="entry name" value="ABC_Carb_Solutes_like"/>
    <property type="match status" value="1"/>
</dbReference>
<organism evidence="12 13">
    <name type="scientific">Bradyrhizobium lupini HPC(L)</name>
    <dbReference type="NCBI Taxonomy" id="1229491"/>
    <lineage>
        <taxon>Bacteria</taxon>
        <taxon>Pseudomonadati</taxon>
        <taxon>Pseudomonadota</taxon>
        <taxon>Alphaproteobacteria</taxon>
        <taxon>Hyphomicrobiales</taxon>
        <taxon>Nitrobacteraceae</taxon>
        <taxon>Bradyrhizobium</taxon>
    </lineage>
</organism>
<dbReference type="SUPFAM" id="SSF52540">
    <property type="entry name" value="P-loop containing nucleoside triphosphate hydrolases"/>
    <property type="match status" value="1"/>
</dbReference>
<evidence type="ECO:0000256" key="1">
    <source>
        <dbReference type="ARBA" id="ARBA00005417"/>
    </source>
</evidence>
<protein>
    <submittedName>
        <fullName evidence="12">ABC transporter nucleotide-binding protein/ATPase</fullName>
    </submittedName>
</protein>
<evidence type="ECO:0000256" key="7">
    <source>
        <dbReference type="ARBA" id="ARBA00023004"/>
    </source>
</evidence>
<evidence type="ECO:0000256" key="6">
    <source>
        <dbReference type="ARBA" id="ARBA00022840"/>
    </source>
</evidence>
<evidence type="ECO:0000259" key="11">
    <source>
        <dbReference type="PROSITE" id="PS50893"/>
    </source>
</evidence>
<dbReference type="InterPro" id="IPR017871">
    <property type="entry name" value="ABC_transporter-like_CS"/>
</dbReference>
<accession>A0ABN0HQD3</accession>
<dbReference type="Proteomes" id="UP000017668">
    <property type="component" value="Unassembled WGS sequence"/>
</dbReference>
<sequence>MAKLILNRLSKSFGAGSKPAVDDVSLTVREGGFLALLGPSGCGKTTVLRMVAGFEQPTDGSILLGERVLADAGSMVAPERRNMAMVFQSYALWPHMSVADNAGYPLKVRGITGEKYRERVRQALAAVRLESFADRRPAELSGGQRQRVALARCLVTEPDVVLLDEPLANLDRHLRQEMEETFRDFHARSGATMIYVTHDQAEAMALATDVAVMSHGKLLQVAAPAELYARPEGRLVGSLVGQGTILSLPLPEAASRGLDWSAIRAAMERGAGASQADVLVRPQDVVRDAEGIACTVTSVLYEGERYAFVSTCRMGRRSGPIRVKPQLWVTGFRSPFAAGGGFRAHALPNAGKAERHRLSWGRSNRNDSCRFGLPPSISKIFSPVSISPAFATRRGATGRSSFLISGTRRPIRPLKVRGWSHPPTIRASFRRSPSPMRMPIFSACRKSTTWRPCRPSNMAISIAWSAMAICRNIWSRAMTAAVSMSRSSCARRRGMARRSRWSTSRAMRR</sequence>
<evidence type="ECO:0000313" key="12">
    <source>
        <dbReference type="EMBL" id="EKJ96799.1"/>
    </source>
</evidence>
<keyword evidence="5" id="KW-0547">Nucleotide-binding</keyword>
<dbReference type="EMBL" id="AMQQ01000009">
    <property type="protein sequence ID" value="EKJ96799.1"/>
    <property type="molecule type" value="Genomic_DNA"/>
</dbReference>
<dbReference type="InterPro" id="IPR003593">
    <property type="entry name" value="AAA+_ATPase"/>
</dbReference>
<keyword evidence="9" id="KW-0472">Membrane</keyword>
<keyword evidence="13" id="KW-1185">Reference proteome</keyword>
<evidence type="ECO:0000256" key="2">
    <source>
        <dbReference type="ARBA" id="ARBA00022448"/>
    </source>
</evidence>
<dbReference type="Gene3D" id="3.40.50.300">
    <property type="entry name" value="P-loop containing nucleotide triphosphate hydrolases"/>
    <property type="match status" value="1"/>
</dbReference>
<evidence type="ECO:0000256" key="3">
    <source>
        <dbReference type="ARBA" id="ARBA00022475"/>
    </source>
</evidence>
<evidence type="ECO:0000313" key="13">
    <source>
        <dbReference type="Proteomes" id="UP000017668"/>
    </source>
</evidence>
<dbReference type="PANTHER" id="PTHR42781">
    <property type="entry name" value="SPERMIDINE/PUTRESCINE IMPORT ATP-BINDING PROTEIN POTA"/>
    <property type="match status" value="1"/>
</dbReference>
<keyword evidence="6" id="KW-0067">ATP-binding</keyword>
<proteinExistence type="inferred from homology"/>
<keyword evidence="7" id="KW-0408">Iron</keyword>
<dbReference type="InterPro" id="IPR050093">
    <property type="entry name" value="ABC_SmlMolc_Importer"/>
</dbReference>
<name>A0ABN0HQD3_RHILU</name>
<dbReference type="InterPro" id="IPR003439">
    <property type="entry name" value="ABC_transporter-like_ATP-bd"/>
</dbReference>
<reference evidence="12 13" key="1">
    <citation type="journal article" date="2013" name="Genome Announc.">
        <title>Genome Sequence of Rhizobium lupini HPC(L) Isolated from Saline Desert Soil, Kutch (Gujarat).</title>
        <authorList>
            <person name="Agarwal L."/>
            <person name="Purohit H.J."/>
        </authorList>
    </citation>
    <scope>NUCLEOTIDE SEQUENCE [LARGE SCALE GENOMIC DNA]</scope>
    <source>
        <strain evidence="13">HPC(L)</strain>
    </source>
</reference>
<gene>
    <name evidence="12" type="ORF">C241_05537</name>
</gene>
<dbReference type="PROSITE" id="PS00211">
    <property type="entry name" value="ABC_TRANSPORTER_1"/>
    <property type="match status" value="1"/>
</dbReference>
<evidence type="ECO:0000256" key="8">
    <source>
        <dbReference type="ARBA" id="ARBA00023065"/>
    </source>
</evidence>
<keyword evidence="8" id="KW-0406">Ion transport</keyword>
<feature type="domain" description="ABC transporter" evidence="11">
    <location>
        <begin position="4"/>
        <end position="240"/>
    </location>
</feature>
<dbReference type="PROSITE" id="PS50893">
    <property type="entry name" value="ABC_TRANSPORTER_2"/>
    <property type="match status" value="1"/>
</dbReference>
<dbReference type="InterPro" id="IPR027417">
    <property type="entry name" value="P-loop_NTPase"/>
</dbReference>
<evidence type="ECO:0000256" key="5">
    <source>
        <dbReference type="ARBA" id="ARBA00022741"/>
    </source>
</evidence>
<dbReference type="SMART" id="SM00382">
    <property type="entry name" value="AAA"/>
    <property type="match status" value="1"/>
</dbReference>
<evidence type="ECO:0000256" key="4">
    <source>
        <dbReference type="ARBA" id="ARBA00022496"/>
    </source>
</evidence>
<dbReference type="InterPro" id="IPR015853">
    <property type="entry name" value="ABC_transpr_FbpC"/>
</dbReference>
<comment type="similarity">
    <text evidence="1">Belongs to the ABC transporter superfamily.</text>
</comment>
<comment type="caution">
    <text evidence="12">The sequence shown here is derived from an EMBL/GenBank/DDBJ whole genome shotgun (WGS) entry which is preliminary data.</text>
</comment>
<keyword evidence="2" id="KW-0813">Transport</keyword>
<dbReference type="PANTHER" id="PTHR42781:SF4">
    <property type="entry name" value="SPERMIDINE_PUTRESCINE IMPORT ATP-BINDING PROTEIN POTA"/>
    <property type="match status" value="1"/>
</dbReference>
<keyword evidence="3" id="KW-1003">Cell membrane</keyword>
<evidence type="ECO:0000256" key="9">
    <source>
        <dbReference type="ARBA" id="ARBA00023136"/>
    </source>
</evidence>